<dbReference type="OrthoDB" id="9762833at2"/>
<name>A0A1I2QXQ0_9BACL</name>
<sequence length="493" mass="54663">MEQRERWASKAGFILAAVGSAIGLGNIWRYPYVVYENGGGAFLIPYFVALLTAGIPILLLEYVIGHKYKASPPFGFRKIRRGAEWIGWWQVIVAFFVITYYMAILGWALSYTYYSFGTQWGEDTEGFFFNHYLSISEGFWGFGGIQWKVLIPFVIVWAVTYWIMQRGVSRGIEVANKILMPVLIAMMIIITIRGVTLPGAAEGLNVLFTPDFGALADPKVWVQAYGHVFFSLSIAFAIMITYSSYLPDKTDLTNSGLIAGLANSGFEFMAAIGVFATLGFLAAVQGVAVEEVATAGVGLAFVVFPQVINAFPFWNSLFGVLFFGSLLFAGFTSAISILEPVVAAVREKFHLSRKSAVNWVCGFAFLVGLLYTTSGGLRYLDVVDHFTNQYGIVLGGLLEVILVAWIAGKLGEYREHANRISYVRLGGWWNICLRWITPVLLTCMLLMTLLNEFSKPYEDYPYSGLLAFGWSVLGIILIGALYFTRLRQEGGNA</sequence>
<evidence type="ECO:0000256" key="5">
    <source>
        <dbReference type="ARBA" id="ARBA00023136"/>
    </source>
</evidence>
<dbReference type="PANTHER" id="PTHR42948">
    <property type="entry name" value="TRANSPORTER"/>
    <property type="match status" value="1"/>
</dbReference>
<evidence type="ECO:0000256" key="1">
    <source>
        <dbReference type="ARBA" id="ARBA00004141"/>
    </source>
</evidence>
<gene>
    <name evidence="7" type="ORF">SAMN04488025_12649</name>
</gene>
<dbReference type="CDD" id="cd10334">
    <property type="entry name" value="SLC6sbd_u1"/>
    <property type="match status" value="1"/>
</dbReference>
<organism evidence="7 8">
    <name type="scientific">Planifilum fulgidum</name>
    <dbReference type="NCBI Taxonomy" id="201973"/>
    <lineage>
        <taxon>Bacteria</taxon>
        <taxon>Bacillati</taxon>
        <taxon>Bacillota</taxon>
        <taxon>Bacilli</taxon>
        <taxon>Bacillales</taxon>
        <taxon>Thermoactinomycetaceae</taxon>
        <taxon>Planifilum</taxon>
    </lineage>
</organism>
<reference evidence="7 8" key="1">
    <citation type="submission" date="2016-10" db="EMBL/GenBank/DDBJ databases">
        <authorList>
            <person name="de Groot N.N."/>
        </authorList>
    </citation>
    <scope>NUCLEOTIDE SEQUENCE [LARGE SCALE GENOMIC DNA]</scope>
    <source>
        <strain evidence="7 8">DSM 44945</strain>
    </source>
</reference>
<comment type="subcellular location">
    <subcellularLocation>
        <location evidence="1">Membrane</location>
        <topology evidence="1">Multi-pass membrane protein</topology>
    </subcellularLocation>
</comment>
<feature type="transmembrane region" description="Helical" evidence="6">
    <location>
        <begin position="320"/>
        <end position="345"/>
    </location>
</feature>
<keyword evidence="2" id="KW-0813">Transport</keyword>
<keyword evidence="3 6" id="KW-0812">Transmembrane</keyword>
<dbReference type="Proteomes" id="UP000198661">
    <property type="component" value="Unassembled WGS sequence"/>
</dbReference>
<protein>
    <submittedName>
        <fullName evidence="7">Neurotransmitter:Na+ symporter, NSS family</fullName>
    </submittedName>
</protein>
<feature type="transmembrane region" description="Helical" evidence="6">
    <location>
        <begin position="389"/>
        <end position="407"/>
    </location>
</feature>
<dbReference type="NCBIfam" id="NF037979">
    <property type="entry name" value="Na_transp"/>
    <property type="match status" value="1"/>
</dbReference>
<feature type="transmembrane region" description="Helical" evidence="6">
    <location>
        <begin position="357"/>
        <end position="377"/>
    </location>
</feature>
<feature type="transmembrane region" description="Helical" evidence="6">
    <location>
        <begin position="462"/>
        <end position="483"/>
    </location>
</feature>
<feature type="transmembrane region" description="Helical" evidence="6">
    <location>
        <begin position="428"/>
        <end position="450"/>
    </location>
</feature>
<evidence type="ECO:0000256" key="3">
    <source>
        <dbReference type="ARBA" id="ARBA00022692"/>
    </source>
</evidence>
<dbReference type="SUPFAM" id="SSF161070">
    <property type="entry name" value="SNF-like"/>
    <property type="match status" value="1"/>
</dbReference>
<evidence type="ECO:0000313" key="7">
    <source>
        <dbReference type="EMBL" id="SFG33082.1"/>
    </source>
</evidence>
<dbReference type="RefSeq" id="WP_092039872.1">
    <property type="nucleotide sequence ID" value="NZ_FOOK01000026.1"/>
</dbReference>
<feature type="transmembrane region" description="Helical" evidence="6">
    <location>
        <begin position="85"/>
        <end position="109"/>
    </location>
</feature>
<keyword evidence="4 6" id="KW-1133">Transmembrane helix</keyword>
<evidence type="ECO:0000313" key="8">
    <source>
        <dbReference type="Proteomes" id="UP000198661"/>
    </source>
</evidence>
<dbReference type="GO" id="GO:0016020">
    <property type="term" value="C:membrane"/>
    <property type="evidence" value="ECO:0007669"/>
    <property type="project" value="UniProtKB-SubCell"/>
</dbReference>
<dbReference type="PRINTS" id="PR00176">
    <property type="entry name" value="NANEUSMPORT"/>
</dbReference>
<feature type="transmembrane region" description="Helical" evidence="6">
    <location>
        <begin position="220"/>
        <end position="245"/>
    </location>
</feature>
<dbReference type="AlphaFoldDB" id="A0A1I2QXQ0"/>
<evidence type="ECO:0000256" key="4">
    <source>
        <dbReference type="ARBA" id="ARBA00022989"/>
    </source>
</evidence>
<dbReference type="InterPro" id="IPR000175">
    <property type="entry name" value="Na/ntran_symport"/>
</dbReference>
<feature type="transmembrane region" description="Helical" evidence="6">
    <location>
        <begin position="12"/>
        <end position="31"/>
    </location>
</feature>
<dbReference type="PROSITE" id="PS50267">
    <property type="entry name" value="NA_NEUROTRAN_SYMP_3"/>
    <property type="match status" value="1"/>
</dbReference>
<accession>A0A1I2QXQ0</accession>
<proteinExistence type="predicted"/>
<keyword evidence="8" id="KW-1185">Reference proteome</keyword>
<dbReference type="InterPro" id="IPR037272">
    <property type="entry name" value="SNS_sf"/>
</dbReference>
<feature type="transmembrane region" description="Helical" evidence="6">
    <location>
        <begin position="145"/>
        <end position="164"/>
    </location>
</feature>
<feature type="transmembrane region" description="Helical" evidence="6">
    <location>
        <begin position="43"/>
        <end position="64"/>
    </location>
</feature>
<dbReference type="Pfam" id="PF00209">
    <property type="entry name" value="SNF"/>
    <property type="match status" value="2"/>
</dbReference>
<feature type="transmembrane region" description="Helical" evidence="6">
    <location>
        <begin position="176"/>
        <end position="200"/>
    </location>
</feature>
<evidence type="ECO:0000256" key="2">
    <source>
        <dbReference type="ARBA" id="ARBA00022448"/>
    </source>
</evidence>
<dbReference type="PANTHER" id="PTHR42948:SF1">
    <property type="entry name" value="TRANSPORTER"/>
    <property type="match status" value="1"/>
</dbReference>
<feature type="transmembrane region" description="Helical" evidence="6">
    <location>
        <begin position="257"/>
        <end position="284"/>
    </location>
</feature>
<keyword evidence="5 6" id="KW-0472">Membrane</keyword>
<dbReference type="EMBL" id="FOOK01000026">
    <property type="protein sequence ID" value="SFG33082.1"/>
    <property type="molecule type" value="Genomic_DNA"/>
</dbReference>
<evidence type="ECO:0000256" key="6">
    <source>
        <dbReference type="SAM" id="Phobius"/>
    </source>
</evidence>
<dbReference type="STRING" id="201973.SAMN04488025_12649"/>